<reference evidence="4" key="1">
    <citation type="submission" date="2021-01" db="EMBL/GenBank/DDBJ databases">
        <title>Fulvivirga kasyanovii gen. nov., sp nov., a novel member of the phylum Bacteroidetes isolated from seawater in a mussel farm.</title>
        <authorList>
            <person name="Zhao L.-H."/>
            <person name="Wang Z.-J."/>
        </authorList>
    </citation>
    <scope>NUCLEOTIDE SEQUENCE</scope>
    <source>
        <strain evidence="4">29W222</strain>
    </source>
</reference>
<dbReference type="SUPFAM" id="SSF53474">
    <property type="entry name" value="alpha/beta-Hydrolases"/>
    <property type="match status" value="2"/>
</dbReference>
<feature type="chain" id="PRO_5037803660" description="PKD/Chitinase domain-containing protein" evidence="2">
    <location>
        <begin position="19"/>
        <end position="803"/>
    </location>
</feature>
<dbReference type="Gene3D" id="2.60.40.10">
    <property type="entry name" value="Immunoglobulins"/>
    <property type="match status" value="2"/>
</dbReference>
<organism evidence="4 5">
    <name type="scientific">Fulvivirga marina</name>
    <dbReference type="NCBI Taxonomy" id="2494733"/>
    <lineage>
        <taxon>Bacteria</taxon>
        <taxon>Pseudomonadati</taxon>
        <taxon>Bacteroidota</taxon>
        <taxon>Cytophagia</taxon>
        <taxon>Cytophagales</taxon>
        <taxon>Fulvivirgaceae</taxon>
        <taxon>Fulvivirga</taxon>
    </lineage>
</organism>
<dbReference type="InterPro" id="IPR022409">
    <property type="entry name" value="PKD/Chitinase_dom"/>
</dbReference>
<dbReference type="RefSeq" id="WP_202856510.1">
    <property type="nucleotide sequence ID" value="NZ_JAEUGD010000042.1"/>
</dbReference>
<evidence type="ECO:0000313" key="4">
    <source>
        <dbReference type="EMBL" id="MBL6446977.1"/>
    </source>
</evidence>
<evidence type="ECO:0000259" key="3">
    <source>
        <dbReference type="SMART" id="SM00089"/>
    </source>
</evidence>
<feature type="domain" description="PKD/Chitinase" evidence="3">
    <location>
        <begin position="284"/>
        <end position="369"/>
    </location>
</feature>
<feature type="signal peptide" evidence="2">
    <location>
        <begin position="1"/>
        <end position="18"/>
    </location>
</feature>
<gene>
    <name evidence="4" type="ORF">JMN32_11695</name>
</gene>
<feature type="domain" description="PKD/Chitinase" evidence="3">
    <location>
        <begin position="385"/>
        <end position="468"/>
    </location>
</feature>
<evidence type="ECO:0000256" key="1">
    <source>
        <dbReference type="ARBA" id="ARBA00022729"/>
    </source>
</evidence>
<dbReference type="InterPro" id="IPR035986">
    <property type="entry name" value="PKD_dom_sf"/>
</dbReference>
<dbReference type="EMBL" id="JAEUGD010000042">
    <property type="protein sequence ID" value="MBL6446977.1"/>
    <property type="molecule type" value="Genomic_DNA"/>
</dbReference>
<dbReference type="InterPro" id="IPR029058">
    <property type="entry name" value="AB_hydrolase_fold"/>
</dbReference>
<dbReference type="AlphaFoldDB" id="A0A937FXT7"/>
<dbReference type="SMART" id="SM00089">
    <property type="entry name" value="PKD"/>
    <property type="match status" value="2"/>
</dbReference>
<dbReference type="Gene3D" id="3.40.50.1820">
    <property type="entry name" value="alpha/beta hydrolase"/>
    <property type="match status" value="2"/>
</dbReference>
<evidence type="ECO:0000313" key="5">
    <source>
        <dbReference type="Proteomes" id="UP000614216"/>
    </source>
</evidence>
<keyword evidence="1 2" id="KW-0732">Signal</keyword>
<dbReference type="InterPro" id="IPR050955">
    <property type="entry name" value="Plant_Biomass_Hydrol_Est"/>
</dbReference>
<sequence>MKLTITTFFILVSFVGFAQNSALKHNTVKTVALNKVQGYLEHLPPGYSSNPTKKYPLLIFLHGAGERGSTPADMYKVAKNGPPKEIENQGSLCFEVNGKQECFIVLSPQLTGSGNWTGYAQKDFWNYVLNGPNNYRYDPNRIYLTGLSLGGNGVWERAYDVENSNNNLAAIAPLCAWGNTSKGCIVAERNIPVWAFHGTSDDVIGFNSGISMFNSVNDCESNTQQNTFTAIQDGEHWIWNAVYKTDHSEYSPNVYEWLLAHTLNDSGSGGGGGSSTTNQPPVVDAGQDLNTIVGTESVSFGAVASDPDGSISEFTWTQVSGPTATMWNADRAKLTVADLAEGSYEFKITVTDNDGANAADNVLLTVETPSGGGGTTNALPTVNAGADVNASTTESAIYLIAQASDSDGSIASYSWKKISGPAVSLWNPDRSKLTLVNFVEGTYLLEITVQDNDGGQASDQVTVVVGGGSSSGGGDTSNSTATLKNKVSSDGMPYAEYLPSGYNTSEKYPVIIYLHSDAAEGTNLDLVKAEGPLYYANQGKEICANGQCFIVLSPQIEKGSGFWKGKVDRFYNYAVANYPVDQNRIFLVGFDGGAVDGLYRLMDGTNSPNRWAATAAISYSMPLSVACNIASSGTAFYMANSTLDEENNYNNALSFYNEVDGCTSNTTLFVTEGGNQEQSWKNSFDPEITNLYAWLLNQTLGTQASGARMSGEETQVVESNNLFEGNLANFERNFRTDRSLLSLTTDGQPVKIEVKSINGITIKQVNSNGEVTLDDVENGIYLYSIEDEQNNLLQRGRIVKFSR</sequence>
<protein>
    <recommendedName>
        <fullName evidence="3">PKD/Chitinase domain-containing protein</fullName>
    </recommendedName>
</protein>
<dbReference type="PANTHER" id="PTHR43037">
    <property type="entry name" value="UNNAMED PRODUCT-RELATED"/>
    <property type="match status" value="1"/>
</dbReference>
<proteinExistence type="predicted"/>
<accession>A0A937FXT7</accession>
<comment type="caution">
    <text evidence="4">The sequence shown here is derived from an EMBL/GenBank/DDBJ whole genome shotgun (WGS) entry which is preliminary data.</text>
</comment>
<dbReference type="Proteomes" id="UP000614216">
    <property type="component" value="Unassembled WGS sequence"/>
</dbReference>
<evidence type="ECO:0000256" key="2">
    <source>
        <dbReference type="SAM" id="SignalP"/>
    </source>
</evidence>
<dbReference type="SUPFAM" id="SSF49299">
    <property type="entry name" value="PKD domain"/>
    <property type="match status" value="2"/>
</dbReference>
<dbReference type="InterPro" id="IPR013783">
    <property type="entry name" value="Ig-like_fold"/>
</dbReference>
<dbReference type="Pfam" id="PF22352">
    <property type="entry name" value="K319L-like_PKD"/>
    <property type="match status" value="2"/>
</dbReference>
<keyword evidence="5" id="KW-1185">Reference proteome</keyword>
<dbReference type="PANTHER" id="PTHR43037:SF1">
    <property type="entry name" value="BLL1128 PROTEIN"/>
    <property type="match status" value="1"/>
</dbReference>
<name>A0A937FXT7_9BACT</name>